<feature type="non-terminal residue" evidence="9">
    <location>
        <position position="1"/>
    </location>
</feature>
<dbReference type="SUPFAM" id="SSF50978">
    <property type="entry name" value="WD40 repeat-like"/>
    <property type="match status" value="1"/>
</dbReference>
<feature type="non-terminal residue" evidence="9">
    <location>
        <position position="537"/>
    </location>
</feature>
<dbReference type="EMBL" id="GDID01000811">
    <property type="protein sequence ID" value="JAP95795.1"/>
    <property type="molecule type" value="Transcribed_RNA"/>
</dbReference>
<evidence type="ECO:0000256" key="2">
    <source>
        <dbReference type="ARBA" id="ARBA00022574"/>
    </source>
</evidence>
<evidence type="ECO:0000256" key="3">
    <source>
        <dbReference type="ARBA" id="ARBA00022737"/>
    </source>
</evidence>
<dbReference type="InterPro" id="IPR015943">
    <property type="entry name" value="WD40/YVTN_repeat-like_dom_sf"/>
</dbReference>
<dbReference type="GO" id="GO:0005634">
    <property type="term" value="C:nucleus"/>
    <property type="evidence" value="ECO:0007669"/>
    <property type="project" value="UniProtKB-SubCell"/>
</dbReference>
<dbReference type="GO" id="GO:0033186">
    <property type="term" value="C:CAF-1 complex"/>
    <property type="evidence" value="ECO:0007669"/>
    <property type="project" value="TreeGrafter"/>
</dbReference>
<evidence type="ECO:0000256" key="6">
    <source>
        <dbReference type="ARBA" id="ARBA00023204"/>
    </source>
</evidence>
<dbReference type="InterPro" id="IPR055410">
    <property type="entry name" value="Beta-prop_CAF1B_HIR1"/>
</dbReference>
<dbReference type="GO" id="GO:0006334">
    <property type="term" value="P:nucleosome assembly"/>
    <property type="evidence" value="ECO:0007669"/>
    <property type="project" value="TreeGrafter"/>
</dbReference>
<evidence type="ECO:0000256" key="1">
    <source>
        <dbReference type="ARBA" id="ARBA00004123"/>
    </source>
</evidence>
<dbReference type="AlphaFoldDB" id="A0A146KJJ3"/>
<proteinExistence type="predicted"/>
<accession>A0A146KJJ3</accession>
<dbReference type="GO" id="GO:0006335">
    <property type="term" value="P:DNA replication-dependent chromatin assembly"/>
    <property type="evidence" value="ECO:0007669"/>
    <property type="project" value="InterPro"/>
</dbReference>
<evidence type="ECO:0000256" key="4">
    <source>
        <dbReference type="ARBA" id="ARBA00022763"/>
    </source>
</evidence>
<dbReference type="PANTHER" id="PTHR15271:SF4">
    <property type="entry name" value="CHROMATIN ASSEMBLY FACTOR 1 SUBUNIT B"/>
    <property type="match status" value="1"/>
</dbReference>
<evidence type="ECO:0000259" key="8">
    <source>
        <dbReference type="Pfam" id="PF24105"/>
    </source>
</evidence>
<gene>
    <name evidence="9" type="ORF">TPC1_11083</name>
</gene>
<dbReference type="InterPro" id="IPR045145">
    <property type="entry name" value="PTHR15271"/>
</dbReference>
<name>A0A146KJJ3_9EUKA</name>
<dbReference type="InterPro" id="IPR036322">
    <property type="entry name" value="WD40_repeat_dom_sf"/>
</dbReference>
<feature type="domain" description="CAF1B/HIR1 beta-propeller" evidence="8">
    <location>
        <begin position="236"/>
        <end position="399"/>
    </location>
</feature>
<evidence type="ECO:0000256" key="7">
    <source>
        <dbReference type="ARBA" id="ARBA00023242"/>
    </source>
</evidence>
<organism evidence="9">
    <name type="scientific">Trepomonas sp. PC1</name>
    <dbReference type="NCBI Taxonomy" id="1076344"/>
    <lineage>
        <taxon>Eukaryota</taxon>
        <taxon>Metamonada</taxon>
        <taxon>Diplomonadida</taxon>
        <taxon>Hexamitidae</taxon>
        <taxon>Hexamitinae</taxon>
        <taxon>Trepomonas</taxon>
    </lineage>
</organism>
<keyword evidence="2" id="KW-0853">WD repeat</keyword>
<dbReference type="PANTHER" id="PTHR15271">
    <property type="entry name" value="CHROMATIN ASSEMBLY FACTOR 1 SUBUNIT B"/>
    <property type="match status" value="1"/>
</dbReference>
<dbReference type="Pfam" id="PF24105">
    <property type="entry name" value="Beta-prop_CAF1B_HIR1"/>
    <property type="match status" value="1"/>
</dbReference>
<evidence type="ECO:0000313" key="9">
    <source>
        <dbReference type="EMBL" id="JAP95795.1"/>
    </source>
</evidence>
<keyword evidence="6" id="KW-0234">DNA repair</keyword>
<keyword evidence="7" id="KW-0539">Nucleus</keyword>
<keyword evidence="5" id="KW-0156">Chromatin regulator</keyword>
<comment type="subcellular location">
    <subcellularLocation>
        <location evidence="1">Nucleus</location>
    </subcellularLocation>
</comment>
<reference evidence="9" key="1">
    <citation type="submission" date="2015-07" db="EMBL/GenBank/DDBJ databases">
        <title>Adaptation to a free-living lifestyle via gene acquisitions in the diplomonad Trepomonas sp. PC1.</title>
        <authorList>
            <person name="Xu F."/>
            <person name="Jerlstrom-Hultqvist J."/>
            <person name="Kolisko M."/>
            <person name="Simpson A.G.B."/>
            <person name="Roger A.J."/>
            <person name="Svard S.G."/>
            <person name="Andersson J.O."/>
        </authorList>
    </citation>
    <scope>NUCLEOTIDE SEQUENCE</scope>
    <source>
        <strain evidence="9">PC1</strain>
    </source>
</reference>
<keyword evidence="4" id="KW-0227">DNA damage</keyword>
<dbReference type="GO" id="GO:0006281">
    <property type="term" value="P:DNA repair"/>
    <property type="evidence" value="ECO:0007669"/>
    <property type="project" value="UniProtKB-KW"/>
</dbReference>
<protein>
    <submittedName>
        <fullName evidence="9">Transducin</fullName>
    </submittedName>
</protein>
<sequence length="537" mass="61075">LYLPPDTLDGHTAIYHPYNDVICAAGSVDRDAAITWLIPQFEKESKDDEIPLIPQFAQSNCLIQRNETSPQYLPGMSELILPLTSIQTIKFSPDGRFLAIIGSDMERERLFIFSLHFPKYYSQIGNNVLKSFFRPDVSSPMLSECAWSPDSSFLAIGTQEGQLIIINIRTHIASQFFDSDKARSNFSVISIKACSGPVMGISWSSDGYLIACQSFNELQILVKRSSKSKIYFQKSKQKYQQYLQKGSEKLIVGQQSIRTFYAIALYRRYCCFSPDGSFLVNTCGILPYQNDQLKSHAFCSYVFTKNDLCLQEQEPSIKLPGTKNPSVAVAFSPVLYELDLLKPNVSDLPYRMLFAVASGGDVVIYDTQCFEPLASFDGENFQLDYITQLSFNATGSQLLAFGAHFQYQFFDIKNLELYKVKAVDEQLHQIDFKNAIARQKGEFAAKMVRFMQQKIKTKPAKPQQVFIDQLTFDRFVKCYSVCEMYWYDLQLPIGLQIDKDELDQLVLMLGGQNEKDKKVEKLSDEAVKEVPAQVDHK</sequence>
<dbReference type="Gene3D" id="2.130.10.10">
    <property type="entry name" value="YVTN repeat-like/Quinoprotein amine dehydrogenase"/>
    <property type="match status" value="2"/>
</dbReference>
<evidence type="ECO:0000256" key="5">
    <source>
        <dbReference type="ARBA" id="ARBA00022853"/>
    </source>
</evidence>
<keyword evidence="3" id="KW-0677">Repeat</keyword>